<accession>A0ABR7J519</accession>
<dbReference type="Gene3D" id="2.70.98.70">
    <property type="match status" value="1"/>
</dbReference>
<dbReference type="Pfam" id="PF07940">
    <property type="entry name" value="Hepar_II_III_C"/>
    <property type="match status" value="1"/>
</dbReference>
<reference evidence="7 8" key="1">
    <citation type="submission" date="2020-08" db="EMBL/GenBank/DDBJ databases">
        <title>Description of novel Flavobacterium F-380 isolate.</title>
        <authorList>
            <person name="Saticioglu I.B."/>
            <person name="Duman M."/>
            <person name="Altun S."/>
        </authorList>
    </citation>
    <scope>NUCLEOTIDE SEQUENCE [LARGE SCALE GENOMIC DNA]</scope>
    <source>
        <strain evidence="7 8">F-380</strain>
    </source>
</reference>
<dbReference type="Pfam" id="PF16889">
    <property type="entry name" value="Hepar_II_III_N"/>
    <property type="match status" value="1"/>
</dbReference>
<keyword evidence="3" id="KW-0574">Periplasm</keyword>
<dbReference type="PANTHER" id="PTHR39210">
    <property type="entry name" value="HEPARIN-SULFATE LYASE"/>
    <property type="match status" value="1"/>
</dbReference>
<evidence type="ECO:0000256" key="2">
    <source>
        <dbReference type="ARBA" id="ARBA00022729"/>
    </source>
</evidence>
<keyword evidence="4" id="KW-0456">Lyase</keyword>
<dbReference type="Proteomes" id="UP000629963">
    <property type="component" value="Unassembled WGS sequence"/>
</dbReference>
<dbReference type="EMBL" id="JACRUJ010000001">
    <property type="protein sequence ID" value="MBC5840644.1"/>
    <property type="molecule type" value="Genomic_DNA"/>
</dbReference>
<organism evidence="7 8">
    <name type="scientific">Flavobacterium kayseriense</name>
    <dbReference type="NCBI Taxonomy" id="2764714"/>
    <lineage>
        <taxon>Bacteria</taxon>
        <taxon>Pseudomonadati</taxon>
        <taxon>Bacteroidota</taxon>
        <taxon>Flavobacteriia</taxon>
        <taxon>Flavobacteriales</taxon>
        <taxon>Flavobacteriaceae</taxon>
        <taxon>Flavobacterium</taxon>
    </lineage>
</organism>
<feature type="domain" description="Heparin-sulfate lyase N-terminal" evidence="6">
    <location>
        <begin position="131"/>
        <end position="348"/>
    </location>
</feature>
<evidence type="ECO:0000313" key="7">
    <source>
        <dbReference type="EMBL" id="MBC5840644.1"/>
    </source>
</evidence>
<dbReference type="InterPro" id="IPR031680">
    <property type="entry name" value="Hepar_II_III_N"/>
</dbReference>
<evidence type="ECO:0000256" key="1">
    <source>
        <dbReference type="ARBA" id="ARBA00004418"/>
    </source>
</evidence>
<keyword evidence="8" id="KW-1185">Reference proteome</keyword>
<protein>
    <submittedName>
        <fullName evidence="7">Heparinase II/III family protein</fullName>
    </submittedName>
</protein>
<name>A0ABR7J519_9FLAO</name>
<feature type="domain" description="Heparinase II/III-like C-terminal" evidence="5">
    <location>
        <begin position="409"/>
        <end position="579"/>
    </location>
</feature>
<dbReference type="RefSeq" id="WP_187009205.1">
    <property type="nucleotide sequence ID" value="NZ_JACRUI010000001.1"/>
</dbReference>
<evidence type="ECO:0000259" key="6">
    <source>
        <dbReference type="Pfam" id="PF16889"/>
    </source>
</evidence>
<gene>
    <name evidence="7" type="ORF">H8R23_04430</name>
</gene>
<evidence type="ECO:0000313" key="8">
    <source>
        <dbReference type="Proteomes" id="UP000629963"/>
    </source>
</evidence>
<evidence type="ECO:0000256" key="3">
    <source>
        <dbReference type="ARBA" id="ARBA00022764"/>
    </source>
</evidence>
<comment type="subcellular location">
    <subcellularLocation>
        <location evidence="1">Periplasm</location>
    </subcellularLocation>
</comment>
<keyword evidence="2" id="KW-0732">Signal</keyword>
<proteinExistence type="predicted"/>
<evidence type="ECO:0000259" key="5">
    <source>
        <dbReference type="Pfam" id="PF07940"/>
    </source>
</evidence>
<dbReference type="InterPro" id="IPR012480">
    <property type="entry name" value="Hepar_II_III_C"/>
</dbReference>
<dbReference type="PANTHER" id="PTHR39210:SF1">
    <property type="entry name" value="HEPARIN-SULFATE LYASE"/>
    <property type="match status" value="1"/>
</dbReference>
<dbReference type="SUPFAM" id="SSF48230">
    <property type="entry name" value="Chondroitin AC/alginate lyase"/>
    <property type="match status" value="1"/>
</dbReference>
<comment type="caution">
    <text evidence="7">The sequence shown here is derived from an EMBL/GenBank/DDBJ whole genome shotgun (WGS) entry which is preliminary data.</text>
</comment>
<dbReference type="Gene3D" id="1.50.10.100">
    <property type="entry name" value="Chondroitin AC/alginate lyase"/>
    <property type="match status" value="1"/>
</dbReference>
<dbReference type="InterPro" id="IPR008929">
    <property type="entry name" value="Chondroitin_lyas"/>
</dbReference>
<evidence type="ECO:0000256" key="4">
    <source>
        <dbReference type="ARBA" id="ARBA00023239"/>
    </source>
</evidence>
<sequence length="747" mass="85648">MKYSQIILIAFYGLFSVSISSQNIPTDKIIANNELVNFLTPEAIKELEGGKTNSTSQLAHYFREKFSERYFYDYKTSDTRFKTYGQLYPDVKSGHIERAVDHLSKFAATAPWKLPFNYLNGEPVNAYAMRHLARQHKMVDIAFYYRYEGKKVEYLSYFKNQVRSLNTALAANKYETIEDGNGVYEAFRSGYRVLNWLHIHNQFLGESAYTDEDQLLTIATLLQHASSLYEANPEFVPGNHQTRGMSALAMLSILFRDFKDADKWNARAMGLLEQHLSKEINKDGFQFERSVHYHISDIDNYYYVYQLAKNSKIAVPPFWENKLKSLFETLTKIAYPDKSAPVFSDDTNEVWAEKNDISGALTLGYLLFNDPQMGYFANNKVASDMFWYLNNSQLKMLDQIKAKKPEFKSITFPETGYYIMREGWDKDDAVMAISNGLDPEKPDHQHGDMLGIQAMANGQIVLPNYQVRYSLKDYELFKNSMVKNVALVDNEMQGKGYEGNQGGSGFGKFKVLPQPKTITWKTNNQLDLYVGSHDGFENKGVTYSRQIIYLNHDFWIVKDNFKSINSHTYKQVWQGHYSYEKAPNLLRSSFNDGSGLDIFQLVATESVSKSGKNGKEWSVVTKQANNNFSFITALVPFKKFDDRINDENEIPALKGWEQNQSKWTSDGSQTTTLSKGDATLFFSARTLKYNTIGIFLESEGDLYISENESTFTIQSLSDAAVQMTVTTKKSKNKFVLEPGETYHFKIQ</sequence>